<keyword evidence="4 9" id="KW-0547">Nucleotide-binding</keyword>
<dbReference type="Proteomes" id="UP000190102">
    <property type="component" value="Unassembled WGS sequence"/>
</dbReference>
<dbReference type="EMBL" id="FUWR01000001">
    <property type="protein sequence ID" value="SJZ38801.1"/>
    <property type="molecule type" value="Genomic_DNA"/>
</dbReference>
<dbReference type="NCBIfam" id="TIGR00231">
    <property type="entry name" value="small_GTP"/>
    <property type="match status" value="1"/>
</dbReference>
<dbReference type="OrthoDB" id="9805918at2"/>
<dbReference type="Pfam" id="PF01926">
    <property type="entry name" value="MMR_HSR1"/>
    <property type="match status" value="1"/>
</dbReference>
<dbReference type="AlphaFoldDB" id="A0A1T4K8R9"/>
<dbReference type="GO" id="GO:0005829">
    <property type="term" value="C:cytosol"/>
    <property type="evidence" value="ECO:0007669"/>
    <property type="project" value="TreeGrafter"/>
</dbReference>
<dbReference type="GO" id="GO:0030488">
    <property type="term" value="P:tRNA methylation"/>
    <property type="evidence" value="ECO:0007669"/>
    <property type="project" value="TreeGrafter"/>
</dbReference>
<evidence type="ECO:0000256" key="3">
    <source>
        <dbReference type="ARBA" id="ARBA00022723"/>
    </source>
</evidence>
<feature type="binding site" evidence="9">
    <location>
        <position position="237"/>
    </location>
    <ligand>
        <name>Mg(2+)</name>
        <dbReference type="ChEBI" id="CHEBI:18420"/>
    </ligand>
</feature>
<dbReference type="Pfam" id="PF10396">
    <property type="entry name" value="TrmE_N"/>
    <property type="match status" value="1"/>
</dbReference>
<dbReference type="Gene3D" id="1.20.120.430">
    <property type="entry name" value="tRNA modification GTPase MnmE domain 2"/>
    <property type="match status" value="1"/>
</dbReference>
<dbReference type="EC" id="3.6.-.-" evidence="9"/>
<feature type="binding site" evidence="9">
    <location>
        <position position="257"/>
    </location>
    <ligand>
        <name>K(+)</name>
        <dbReference type="ChEBI" id="CHEBI:29103"/>
    </ligand>
</feature>
<dbReference type="InterPro" id="IPR031168">
    <property type="entry name" value="G_TrmE"/>
</dbReference>
<dbReference type="Gene3D" id="3.40.50.300">
    <property type="entry name" value="P-loop containing nucleotide triphosphate hydrolases"/>
    <property type="match status" value="1"/>
</dbReference>
<dbReference type="GO" id="GO:0005525">
    <property type="term" value="F:GTP binding"/>
    <property type="evidence" value="ECO:0007669"/>
    <property type="project" value="UniProtKB-UniRule"/>
</dbReference>
<dbReference type="PROSITE" id="PS51709">
    <property type="entry name" value="G_TRME"/>
    <property type="match status" value="1"/>
</dbReference>
<dbReference type="PANTHER" id="PTHR42714">
    <property type="entry name" value="TRNA MODIFICATION GTPASE GTPBP3"/>
    <property type="match status" value="1"/>
</dbReference>
<feature type="binding site" evidence="9">
    <location>
        <position position="254"/>
    </location>
    <ligand>
        <name>K(+)</name>
        <dbReference type="ChEBI" id="CHEBI:29103"/>
    </ligand>
</feature>
<feature type="binding site" evidence="9">
    <location>
        <position position="252"/>
    </location>
    <ligand>
        <name>K(+)</name>
        <dbReference type="ChEBI" id="CHEBI:29103"/>
    </ligand>
</feature>
<keyword evidence="2 9" id="KW-0819">tRNA processing</keyword>
<feature type="binding site" evidence="9">
    <location>
        <position position="127"/>
    </location>
    <ligand>
        <name>(6S)-5-formyl-5,6,7,8-tetrahydrofolate</name>
        <dbReference type="ChEBI" id="CHEBI:57457"/>
    </ligand>
</feature>
<accession>A0A1T4K8R9</accession>
<evidence type="ECO:0000259" key="11">
    <source>
        <dbReference type="PROSITE" id="PS51709"/>
    </source>
</evidence>
<proteinExistence type="inferred from homology"/>
<keyword evidence="9" id="KW-0963">Cytoplasm</keyword>
<dbReference type="InterPro" id="IPR027368">
    <property type="entry name" value="MnmE_dom2"/>
</dbReference>
<dbReference type="InterPro" id="IPR006073">
    <property type="entry name" value="GTP-bd"/>
</dbReference>
<comment type="cofactor">
    <cofactor evidence="9">
        <name>K(+)</name>
        <dbReference type="ChEBI" id="CHEBI:29103"/>
    </cofactor>
    <text evidence="9">Binds 1 potassium ion per subunit.</text>
</comment>
<evidence type="ECO:0000313" key="13">
    <source>
        <dbReference type="Proteomes" id="UP000190102"/>
    </source>
</evidence>
<evidence type="ECO:0000256" key="5">
    <source>
        <dbReference type="ARBA" id="ARBA00022801"/>
    </source>
</evidence>
<comment type="caution">
    <text evidence="9">Lacks conserved residue(s) required for the propagation of feature annotation.</text>
</comment>
<feature type="binding site" evidence="9">
    <location>
        <position position="233"/>
    </location>
    <ligand>
        <name>K(+)</name>
        <dbReference type="ChEBI" id="CHEBI:29103"/>
    </ligand>
</feature>
<evidence type="ECO:0000256" key="10">
    <source>
        <dbReference type="RuleBase" id="RU003313"/>
    </source>
</evidence>
<dbReference type="PANTHER" id="PTHR42714:SF2">
    <property type="entry name" value="TRNA MODIFICATION GTPASE GTPBP3, MITOCHONDRIAL"/>
    <property type="match status" value="1"/>
</dbReference>
<dbReference type="SUPFAM" id="SSF52540">
    <property type="entry name" value="P-loop containing nucleoside triphosphate hydrolases"/>
    <property type="match status" value="1"/>
</dbReference>
<dbReference type="GO" id="GO:0042802">
    <property type="term" value="F:identical protein binding"/>
    <property type="evidence" value="ECO:0007669"/>
    <property type="project" value="UniProtKB-ARBA"/>
</dbReference>
<feature type="binding site" evidence="9">
    <location>
        <position position="460"/>
    </location>
    <ligand>
        <name>(6S)-5-formyl-5,6,7,8-tetrahydrofolate</name>
        <dbReference type="ChEBI" id="CHEBI:57457"/>
    </ligand>
</feature>
<dbReference type="HAMAP" id="MF_00379">
    <property type="entry name" value="GTPase_MnmE"/>
    <property type="match status" value="1"/>
</dbReference>
<feature type="binding site" evidence="9">
    <location>
        <begin position="252"/>
        <end position="258"/>
    </location>
    <ligand>
        <name>GTP</name>
        <dbReference type="ChEBI" id="CHEBI:37565"/>
    </ligand>
</feature>
<keyword evidence="5 9" id="KW-0378">Hydrolase</keyword>
<dbReference type="InterPro" id="IPR018948">
    <property type="entry name" value="GTP-bd_TrmE_N"/>
</dbReference>
<dbReference type="InterPro" id="IPR005225">
    <property type="entry name" value="Small_GTP-bd"/>
</dbReference>
<dbReference type="GO" id="GO:0002098">
    <property type="term" value="P:tRNA wobble uridine modification"/>
    <property type="evidence" value="ECO:0007669"/>
    <property type="project" value="TreeGrafter"/>
</dbReference>
<evidence type="ECO:0000256" key="9">
    <source>
        <dbReference type="HAMAP-Rule" id="MF_00379"/>
    </source>
</evidence>
<evidence type="ECO:0000313" key="12">
    <source>
        <dbReference type="EMBL" id="SJZ38801.1"/>
    </source>
</evidence>
<name>A0A1T4K8R9_9BACT</name>
<dbReference type="SUPFAM" id="SSF116878">
    <property type="entry name" value="TrmE connector domain"/>
    <property type="match status" value="1"/>
</dbReference>
<dbReference type="SUPFAM" id="SSF103025">
    <property type="entry name" value="Folate-binding domain"/>
    <property type="match status" value="1"/>
</dbReference>
<feature type="binding site" evidence="9">
    <location>
        <position position="88"/>
    </location>
    <ligand>
        <name>(6S)-5-formyl-5,6,7,8-tetrahydrofolate</name>
        <dbReference type="ChEBI" id="CHEBI:57457"/>
    </ligand>
</feature>
<sequence>MYIRDTIAAIATPLGSGGVGIVRVSGPDAEHIGRKVFKGSCTKNGGGFESHRLFYGRLINPPDGSLIDEGMAVLMRAPRSYTREDVLELHCHGGYYLVRAILQACISAGARLAEPGEFTRRAFLNGRIDLAQAESVMDLIASRTERSLSLAQSQREGHLSRSLTALKAPLIEALALVEAHIDFPEDEVDPAVFAVIETRIASVFAGISQLLATFATGKVLRDGVSVLLLGLPNAGKSSLLNALSGTDRAIVSALPGTTRDLIEETVSLQGLPVKIIDAAGIRAHHADCVEQEGVRRALDKVSEADLLLLLVDGTVPLSNELTDLVTSLAALPYLLVVTKADLPQLLDVSAFAAPLGICSVSAKNRVGVDQLSSQIYSHFVQSSAFSSDDCAVISNVRHRDVLIRAQQSLNAFAENLSLGLPPELLALDVRAALDALGEITGETTTDDLLDLIFSSFCIGK</sequence>
<dbReference type="Pfam" id="PF12631">
    <property type="entry name" value="MnmE_helical"/>
    <property type="match status" value="1"/>
</dbReference>
<dbReference type="InterPro" id="IPR027266">
    <property type="entry name" value="TrmE/GcvT-like"/>
</dbReference>
<protein>
    <recommendedName>
        <fullName evidence="9">tRNA modification GTPase MnmE</fullName>
        <ecNumber evidence="9">3.6.-.-</ecNumber>
    </recommendedName>
</protein>
<evidence type="ECO:0000256" key="7">
    <source>
        <dbReference type="ARBA" id="ARBA00022958"/>
    </source>
</evidence>
<dbReference type="Gene3D" id="3.30.1360.120">
    <property type="entry name" value="Probable tRNA modification gtpase trme, domain 1"/>
    <property type="match status" value="1"/>
</dbReference>
<evidence type="ECO:0000256" key="6">
    <source>
        <dbReference type="ARBA" id="ARBA00022842"/>
    </source>
</evidence>
<feature type="binding site" evidence="9">
    <location>
        <begin position="233"/>
        <end position="238"/>
    </location>
    <ligand>
        <name>GTP</name>
        <dbReference type="ChEBI" id="CHEBI:37565"/>
    </ligand>
</feature>
<reference evidence="13" key="1">
    <citation type="submission" date="2017-02" db="EMBL/GenBank/DDBJ databases">
        <authorList>
            <person name="Varghese N."/>
            <person name="Submissions S."/>
        </authorList>
    </citation>
    <scope>NUCLEOTIDE SEQUENCE [LARGE SCALE GENOMIC DNA]</scope>
    <source>
        <strain evidence="13">ATCC BAA-34</strain>
    </source>
</reference>
<dbReference type="NCBIfam" id="NF003661">
    <property type="entry name" value="PRK05291.1-3"/>
    <property type="match status" value="1"/>
</dbReference>
<comment type="similarity">
    <text evidence="1 9 10">Belongs to the TRAFAC class TrmE-Era-EngA-EngB-Septin-like GTPase superfamily. TrmE GTPase family.</text>
</comment>
<keyword evidence="3 9" id="KW-0479">Metal-binding</keyword>
<feature type="binding site" evidence="9">
    <location>
        <position position="258"/>
    </location>
    <ligand>
        <name>Mg(2+)</name>
        <dbReference type="ChEBI" id="CHEBI:18420"/>
    </ligand>
</feature>
<dbReference type="GO" id="GO:0003924">
    <property type="term" value="F:GTPase activity"/>
    <property type="evidence" value="ECO:0007669"/>
    <property type="project" value="UniProtKB-UniRule"/>
</dbReference>
<evidence type="ECO:0000256" key="1">
    <source>
        <dbReference type="ARBA" id="ARBA00011043"/>
    </source>
</evidence>
<keyword evidence="8 9" id="KW-0342">GTP-binding</keyword>
<dbReference type="GO" id="GO:0046872">
    <property type="term" value="F:metal ion binding"/>
    <property type="evidence" value="ECO:0007669"/>
    <property type="project" value="UniProtKB-KW"/>
</dbReference>
<dbReference type="FunFam" id="3.30.1360.120:FF:000003">
    <property type="entry name" value="tRNA modification GTPase MnmE"/>
    <property type="match status" value="1"/>
</dbReference>
<dbReference type="CDD" id="cd04164">
    <property type="entry name" value="trmE"/>
    <property type="match status" value="1"/>
</dbReference>
<dbReference type="STRING" id="115783.SAMN02745119_00401"/>
<dbReference type="NCBIfam" id="TIGR00450">
    <property type="entry name" value="mnmE_trmE_thdF"/>
    <property type="match status" value="1"/>
</dbReference>
<dbReference type="InterPro" id="IPR025867">
    <property type="entry name" value="MnmE_helical"/>
</dbReference>
<comment type="function">
    <text evidence="9">Exhibits a very high intrinsic GTPase hydrolysis rate. Involved in the addition of a carboxymethylaminomethyl (cmnm) group at the wobble position (U34) of certain tRNAs, forming tRNA-cmnm(5)s(2)U34.</text>
</comment>
<organism evidence="12 13">
    <name type="scientific">Trichlorobacter thiogenes</name>
    <dbReference type="NCBI Taxonomy" id="115783"/>
    <lineage>
        <taxon>Bacteria</taxon>
        <taxon>Pseudomonadati</taxon>
        <taxon>Thermodesulfobacteriota</taxon>
        <taxon>Desulfuromonadia</taxon>
        <taxon>Geobacterales</taxon>
        <taxon>Geobacteraceae</taxon>
        <taxon>Trichlorobacter</taxon>
    </lineage>
</organism>
<comment type="subunit">
    <text evidence="9">Homodimer. Heterotetramer of two MnmE and two MnmG subunits.</text>
</comment>
<evidence type="ECO:0000256" key="2">
    <source>
        <dbReference type="ARBA" id="ARBA00022694"/>
    </source>
</evidence>
<keyword evidence="13" id="KW-1185">Reference proteome</keyword>
<feature type="domain" description="TrmE-type G" evidence="11">
    <location>
        <begin position="223"/>
        <end position="380"/>
    </location>
</feature>
<evidence type="ECO:0000256" key="8">
    <source>
        <dbReference type="ARBA" id="ARBA00023134"/>
    </source>
</evidence>
<evidence type="ECO:0000256" key="4">
    <source>
        <dbReference type="ARBA" id="ARBA00022741"/>
    </source>
</evidence>
<keyword evidence="6 9" id="KW-0460">Magnesium</keyword>
<dbReference type="CDD" id="cd14858">
    <property type="entry name" value="TrmE_N"/>
    <property type="match status" value="1"/>
</dbReference>
<keyword evidence="7 9" id="KW-0630">Potassium</keyword>
<dbReference type="RefSeq" id="WP_078788692.1">
    <property type="nucleotide sequence ID" value="NZ_FUWR01000001.1"/>
</dbReference>
<dbReference type="InterPro" id="IPR004520">
    <property type="entry name" value="GTPase_MnmE"/>
</dbReference>
<dbReference type="PRINTS" id="PR00326">
    <property type="entry name" value="GTP1OBG"/>
</dbReference>
<gene>
    <name evidence="9" type="primary">mnmE</name>
    <name evidence="9" type="synonym">trmE</name>
    <name evidence="12" type="ORF">SAMN02745119_00401</name>
</gene>
<dbReference type="InterPro" id="IPR027417">
    <property type="entry name" value="P-loop_NTPase"/>
</dbReference>
<comment type="subcellular location">
    <subcellularLocation>
        <location evidence="9">Cytoplasm</location>
    </subcellularLocation>
</comment>
<feature type="binding site" evidence="9">
    <location>
        <position position="23"/>
    </location>
    <ligand>
        <name>(6S)-5-formyl-5,6,7,8-tetrahydrofolate</name>
        <dbReference type="ChEBI" id="CHEBI:57457"/>
    </ligand>
</feature>